<name>A0ABM8KDW2_9FLAO</name>
<dbReference type="RefSeq" id="WP_173964425.1">
    <property type="nucleotide sequence ID" value="NZ_CADCST010000054.1"/>
</dbReference>
<evidence type="ECO:0000313" key="1">
    <source>
        <dbReference type="EMBL" id="CAA9195064.1"/>
    </source>
</evidence>
<accession>A0ABM8KDW2</accession>
<protein>
    <submittedName>
        <fullName evidence="1">Uncharacterized protein</fullName>
    </submittedName>
</protein>
<dbReference type="Proteomes" id="UP000474567">
    <property type="component" value="Unassembled WGS sequence"/>
</dbReference>
<dbReference type="EMBL" id="CADCST010000054">
    <property type="protein sequence ID" value="CAA9195064.1"/>
    <property type="molecule type" value="Genomic_DNA"/>
</dbReference>
<gene>
    <name evidence="1" type="ORF">FLACOL7796_00421</name>
</gene>
<sequence>MMLTLDEISQKYHISKRKLESNLARLKPIYEQTNKMIFTGQKWLIDTSLIKEITERKYAKHFVEFDGFKRVDEVVLRNLIKEKELRTFLTIAPRQITSLIKVKDIVRDVFDYYQTNYTAEHDPTFFIYGIETNTNYHKDKPYASEKDYDINYHIHAVTNAKYSPIQKQEITQILQEQIDNYRIHDIHTVAISPYLQDIGMGGLAYSLKLSGYTGTYIK</sequence>
<evidence type="ECO:0000313" key="2">
    <source>
        <dbReference type="Proteomes" id="UP000474567"/>
    </source>
</evidence>
<proteinExistence type="predicted"/>
<reference evidence="1 2" key="1">
    <citation type="submission" date="2020-02" db="EMBL/GenBank/DDBJ databases">
        <authorList>
            <person name="Criscuolo A."/>
        </authorList>
    </citation>
    <scope>NUCLEOTIDE SEQUENCE [LARGE SCALE GENOMIC DNA]</scope>
    <source>
        <strain evidence="1">CECT7796</strain>
    </source>
</reference>
<comment type="caution">
    <text evidence="1">The sequence shown here is derived from an EMBL/GenBank/DDBJ whole genome shotgun (WGS) entry which is preliminary data.</text>
</comment>
<keyword evidence="2" id="KW-1185">Reference proteome</keyword>
<organism evidence="1 2">
    <name type="scientific">Flavobacterium collinsii</name>
    <dbReference type="NCBI Taxonomy" id="1114861"/>
    <lineage>
        <taxon>Bacteria</taxon>
        <taxon>Pseudomonadati</taxon>
        <taxon>Bacteroidota</taxon>
        <taxon>Flavobacteriia</taxon>
        <taxon>Flavobacteriales</taxon>
        <taxon>Flavobacteriaceae</taxon>
        <taxon>Flavobacterium</taxon>
    </lineage>
</organism>